<protein>
    <recommendedName>
        <fullName evidence="2">G domain-containing protein</fullName>
    </recommendedName>
</protein>
<dbReference type="InterPro" id="IPR027417">
    <property type="entry name" value="P-loop_NTPase"/>
</dbReference>
<feature type="region of interest" description="Disordered" evidence="1">
    <location>
        <begin position="1"/>
        <end position="27"/>
    </location>
</feature>
<evidence type="ECO:0000259" key="2">
    <source>
        <dbReference type="Pfam" id="PF01926"/>
    </source>
</evidence>
<dbReference type="InterPro" id="IPR006073">
    <property type="entry name" value="GTP-bd"/>
</dbReference>
<evidence type="ECO:0000256" key="1">
    <source>
        <dbReference type="SAM" id="MobiDB-lite"/>
    </source>
</evidence>
<keyword evidence="4" id="KW-1185">Reference proteome</keyword>
<dbReference type="PANTHER" id="PTHR42698">
    <property type="entry name" value="GTPASE ERA"/>
    <property type="match status" value="1"/>
</dbReference>
<dbReference type="PANTHER" id="PTHR42698:SF1">
    <property type="entry name" value="GTPASE ERA, MITOCHONDRIAL"/>
    <property type="match status" value="1"/>
</dbReference>
<reference evidence="4" key="1">
    <citation type="journal article" date="2019" name="Int. J. Syst. Evol. Microbiol.">
        <title>The Global Catalogue of Microorganisms (GCM) 10K type strain sequencing project: providing services to taxonomists for standard genome sequencing and annotation.</title>
        <authorList>
            <consortium name="The Broad Institute Genomics Platform"/>
            <consortium name="The Broad Institute Genome Sequencing Center for Infectious Disease"/>
            <person name="Wu L."/>
            <person name="Ma J."/>
        </authorList>
    </citation>
    <scope>NUCLEOTIDE SEQUENCE [LARGE SCALE GENOMIC DNA]</scope>
    <source>
        <strain evidence="4">CGMCC 4.7289</strain>
    </source>
</reference>
<name>A0ABV8LER9_9ACTN</name>
<organism evidence="3 4">
    <name type="scientific">Hamadaea flava</name>
    <dbReference type="NCBI Taxonomy" id="1742688"/>
    <lineage>
        <taxon>Bacteria</taxon>
        <taxon>Bacillati</taxon>
        <taxon>Actinomycetota</taxon>
        <taxon>Actinomycetes</taxon>
        <taxon>Micromonosporales</taxon>
        <taxon>Micromonosporaceae</taxon>
        <taxon>Hamadaea</taxon>
    </lineage>
</organism>
<dbReference type="RefSeq" id="WP_253758998.1">
    <property type="nucleotide sequence ID" value="NZ_JAMZDZ010000001.1"/>
</dbReference>
<evidence type="ECO:0000313" key="3">
    <source>
        <dbReference type="EMBL" id="MFC4129229.1"/>
    </source>
</evidence>
<evidence type="ECO:0000313" key="4">
    <source>
        <dbReference type="Proteomes" id="UP001595816"/>
    </source>
</evidence>
<comment type="caution">
    <text evidence="3">The sequence shown here is derived from an EMBL/GenBank/DDBJ whole genome shotgun (WGS) entry which is preliminary data.</text>
</comment>
<feature type="compositionally biased region" description="Low complexity" evidence="1">
    <location>
        <begin position="11"/>
        <end position="22"/>
    </location>
</feature>
<sequence length="461" mass="49214">MSRKTARLTPDRAGGAQRADGAPTPSSVHAKVDTLRAVLDVAGPYLPADRLAIARAAAARASARLELSLSHTTVALAGTTGSGKSSMFNAFTSLDRSPVGVLRPTTAEAYACVWGDRDGGEALLDWLGVQPRRRFTRESALDGDDEVGLRGMVLLDLPDVDSIQPAHRAEVDRLLELVDVVVWVTDPQKYSDLVVHDGYLRRLATSRGGFVVALNQTDRLLPANLPQVAGDLRRLLDEGGLTDVPLVATSATDEVPGPPARPRSTFRKPDPSKSPLAATGAGIAGFAGIRQLREMLEPSVVGRRAVLERLDTDLVVVLEDLAELFGGPAPMVSPSVLADGFHRAKGSKDRLVEAAEQYAEHAAYGLPKVWFEAISEAATLRAAELPAALERASERVNAFDKGGGWRRAVGAVVPGLGRKAQDEKDRRTKAEYARVAESYVMAPVRDVVTAYSAARAALMDL</sequence>
<dbReference type="Proteomes" id="UP001595816">
    <property type="component" value="Unassembled WGS sequence"/>
</dbReference>
<feature type="region of interest" description="Disordered" evidence="1">
    <location>
        <begin position="250"/>
        <end position="277"/>
    </location>
</feature>
<dbReference type="InterPro" id="IPR005662">
    <property type="entry name" value="GTPase_Era-like"/>
</dbReference>
<dbReference type="Pfam" id="PF01926">
    <property type="entry name" value="MMR_HSR1"/>
    <property type="match status" value="1"/>
</dbReference>
<dbReference type="SUPFAM" id="SSF52540">
    <property type="entry name" value="P-loop containing nucleoside triphosphate hydrolases"/>
    <property type="match status" value="1"/>
</dbReference>
<proteinExistence type="predicted"/>
<dbReference type="EMBL" id="JBHSAY010000003">
    <property type="protein sequence ID" value="MFC4129229.1"/>
    <property type="molecule type" value="Genomic_DNA"/>
</dbReference>
<accession>A0ABV8LER9</accession>
<gene>
    <name evidence="3" type="ORF">ACFOZ4_01220</name>
</gene>
<feature type="domain" description="G" evidence="2">
    <location>
        <begin position="73"/>
        <end position="193"/>
    </location>
</feature>
<dbReference type="Gene3D" id="3.40.50.300">
    <property type="entry name" value="P-loop containing nucleotide triphosphate hydrolases"/>
    <property type="match status" value="1"/>
</dbReference>